<sequence>MNHLQQLTQKYNQIWRVLACLLIASLSIPSMTMAQSSESLPKEQVAHHPAFPREVILVDAGHGGIDGGTSFQDILEKNINLAIAKKLFVLLRKQGYYAVLNRTGDYALSDENQWLRSSSRHLRDLAQRKELSQQIPTLIVVSLHVNWGRNPSKGGALVLHQNEGRSVLLASAIQDHLNPLYPTRGTIKLGNPFYLLNQVADPAVIVETGFISNAHDRQLLCDQRGQLAIAESIAAGINYFLTAI</sequence>
<comment type="caution">
    <text evidence="4">The sequence shown here is derived from an EMBL/GenBank/DDBJ whole genome shotgun (WGS) entry which is preliminary data.</text>
</comment>
<evidence type="ECO:0000256" key="2">
    <source>
        <dbReference type="SAM" id="SignalP"/>
    </source>
</evidence>
<dbReference type="AlphaFoldDB" id="W7YG47"/>
<dbReference type="OrthoDB" id="9772024at2"/>
<dbReference type="EMBL" id="BAVZ01000001">
    <property type="protein sequence ID" value="GAF06523.1"/>
    <property type="molecule type" value="Genomic_DNA"/>
</dbReference>
<evidence type="ECO:0000256" key="1">
    <source>
        <dbReference type="ARBA" id="ARBA00022801"/>
    </source>
</evidence>
<dbReference type="CDD" id="cd02696">
    <property type="entry name" value="MurNAc-LAA"/>
    <property type="match status" value="1"/>
</dbReference>
<dbReference type="Proteomes" id="UP000019364">
    <property type="component" value="Unassembled WGS sequence"/>
</dbReference>
<dbReference type="PANTHER" id="PTHR30404">
    <property type="entry name" value="N-ACETYLMURAMOYL-L-ALANINE AMIDASE"/>
    <property type="match status" value="1"/>
</dbReference>
<feature type="chain" id="PRO_5039021731" evidence="2">
    <location>
        <begin position="35"/>
        <end position="244"/>
    </location>
</feature>
<accession>W7YG47</accession>
<gene>
    <name evidence="4" type="ORF">JCM16418_482</name>
</gene>
<evidence type="ECO:0000313" key="4">
    <source>
        <dbReference type="EMBL" id="GAF06523.1"/>
    </source>
</evidence>
<keyword evidence="5" id="KW-1185">Reference proteome</keyword>
<keyword evidence="1" id="KW-0378">Hydrolase</keyword>
<protein>
    <submittedName>
        <fullName evidence="4">N-acetylmuramoyl-L-alanine amidase</fullName>
    </submittedName>
</protein>
<dbReference type="SUPFAM" id="SSF53187">
    <property type="entry name" value="Zn-dependent exopeptidases"/>
    <property type="match status" value="1"/>
</dbReference>
<dbReference type="InterPro" id="IPR002508">
    <property type="entry name" value="MurNAc-LAA_cat"/>
</dbReference>
<dbReference type="PANTHER" id="PTHR30404:SF0">
    <property type="entry name" value="N-ACETYLMURAMOYL-L-ALANINE AMIDASE AMIC"/>
    <property type="match status" value="1"/>
</dbReference>
<dbReference type="STRING" id="1236976.JCM16418_482"/>
<dbReference type="GO" id="GO:0009253">
    <property type="term" value="P:peptidoglycan catabolic process"/>
    <property type="evidence" value="ECO:0007669"/>
    <property type="project" value="InterPro"/>
</dbReference>
<dbReference type="GO" id="GO:0030288">
    <property type="term" value="C:outer membrane-bounded periplasmic space"/>
    <property type="evidence" value="ECO:0007669"/>
    <property type="project" value="TreeGrafter"/>
</dbReference>
<dbReference type="Gene3D" id="3.40.630.40">
    <property type="entry name" value="Zn-dependent exopeptidases"/>
    <property type="match status" value="1"/>
</dbReference>
<proteinExistence type="predicted"/>
<dbReference type="Pfam" id="PF01520">
    <property type="entry name" value="Amidase_3"/>
    <property type="match status" value="1"/>
</dbReference>
<dbReference type="GO" id="GO:0008745">
    <property type="term" value="F:N-acetylmuramoyl-L-alanine amidase activity"/>
    <property type="evidence" value="ECO:0007669"/>
    <property type="project" value="InterPro"/>
</dbReference>
<feature type="signal peptide" evidence="2">
    <location>
        <begin position="1"/>
        <end position="34"/>
    </location>
</feature>
<dbReference type="SMART" id="SM00646">
    <property type="entry name" value="Ami_3"/>
    <property type="match status" value="1"/>
</dbReference>
<keyword evidence="2" id="KW-0732">Signal</keyword>
<organism evidence="4 5">
    <name type="scientific">Paenibacillus pini JCM 16418</name>
    <dbReference type="NCBI Taxonomy" id="1236976"/>
    <lineage>
        <taxon>Bacteria</taxon>
        <taxon>Bacillati</taxon>
        <taxon>Bacillota</taxon>
        <taxon>Bacilli</taxon>
        <taxon>Bacillales</taxon>
        <taxon>Paenibacillaceae</taxon>
        <taxon>Paenibacillus</taxon>
    </lineage>
</organism>
<dbReference type="eggNOG" id="COG0860">
    <property type="taxonomic scope" value="Bacteria"/>
</dbReference>
<dbReference type="RefSeq" id="WP_036645623.1">
    <property type="nucleotide sequence ID" value="NZ_BAVZ01000001.1"/>
</dbReference>
<reference evidence="4 5" key="1">
    <citation type="journal article" date="2014" name="Genome Announc.">
        <title>Draft Genome Sequence of Paenibacillus pini JCM 16418T, Isolated from the Rhizosphere of Pine Tree.</title>
        <authorList>
            <person name="Yuki M."/>
            <person name="Oshima K."/>
            <person name="Suda W."/>
            <person name="Oshida Y."/>
            <person name="Kitamura K."/>
            <person name="Iida Y."/>
            <person name="Hattori M."/>
            <person name="Ohkuma M."/>
        </authorList>
    </citation>
    <scope>NUCLEOTIDE SEQUENCE [LARGE SCALE GENOMIC DNA]</scope>
    <source>
        <strain evidence="4 5">JCM 16418</strain>
    </source>
</reference>
<feature type="domain" description="MurNAc-LAA" evidence="3">
    <location>
        <begin position="137"/>
        <end position="238"/>
    </location>
</feature>
<evidence type="ECO:0000313" key="5">
    <source>
        <dbReference type="Proteomes" id="UP000019364"/>
    </source>
</evidence>
<evidence type="ECO:0000259" key="3">
    <source>
        <dbReference type="SMART" id="SM00646"/>
    </source>
</evidence>
<dbReference type="InterPro" id="IPR050695">
    <property type="entry name" value="N-acetylmuramoyl_amidase_3"/>
</dbReference>
<name>W7YG47_9BACL</name>